<dbReference type="EMBL" id="CCYA01000199">
    <property type="protein sequence ID" value="CEH13085.1"/>
    <property type="molecule type" value="Genomic_DNA"/>
</dbReference>
<feature type="region of interest" description="Disordered" evidence="1">
    <location>
        <begin position="350"/>
        <end position="392"/>
    </location>
</feature>
<organism evidence="2 3">
    <name type="scientific">Ceraceosorus bombacis</name>
    <dbReference type="NCBI Taxonomy" id="401625"/>
    <lineage>
        <taxon>Eukaryota</taxon>
        <taxon>Fungi</taxon>
        <taxon>Dikarya</taxon>
        <taxon>Basidiomycota</taxon>
        <taxon>Ustilaginomycotina</taxon>
        <taxon>Exobasidiomycetes</taxon>
        <taxon>Ceraceosorales</taxon>
        <taxon>Ceraceosoraceae</taxon>
        <taxon>Ceraceosorus</taxon>
    </lineage>
</organism>
<feature type="region of interest" description="Disordered" evidence="1">
    <location>
        <begin position="97"/>
        <end position="137"/>
    </location>
</feature>
<dbReference type="Proteomes" id="UP000054845">
    <property type="component" value="Unassembled WGS sequence"/>
</dbReference>
<feature type="region of interest" description="Disordered" evidence="1">
    <location>
        <begin position="168"/>
        <end position="234"/>
    </location>
</feature>
<keyword evidence="3" id="KW-1185">Reference proteome</keyword>
<dbReference type="GO" id="GO:0004812">
    <property type="term" value="F:aminoacyl-tRNA ligase activity"/>
    <property type="evidence" value="ECO:0007669"/>
    <property type="project" value="UniProtKB-KW"/>
</dbReference>
<evidence type="ECO:0000313" key="2">
    <source>
        <dbReference type="EMBL" id="CEH13085.1"/>
    </source>
</evidence>
<feature type="compositionally biased region" description="Basic and acidic residues" evidence="1">
    <location>
        <begin position="126"/>
        <end position="135"/>
    </location>
</feature>
<keyword evidence="2" id="KW-0436">Ligase</keyword>
<dbReference type="GO" id="GO:0006418">
    <property type="term" value="P:tRNA aminoacylation for protein translation"/>
    <property type="evidence" value="ECO:0007669"/>
    <property type="project" value="InterPro"/>
</dbReference>
<evidence type="ECO:0000256" key="1">
    <source>
        <dbReference type="SAM" id="MobiDB-lite"/>
    </source>
</evidence>
<feature type="compositionally biased region" description="Basic and acidic residues" evidence="1">
    <location>
        <begin position="379"/>
        <end position="392"/>
    </location>
</feature>
<dbReference type="PROSITE" id="PS00178">
    <property type="entry name" value="AA_TRNA_LIGASE_I"/>
    <property type="match status" value="1"/>
</dbReference>
<feature type="compositionally biased region" description="Basic and acidic residues" evidence="1">
    <location>
        <begin position="168"/>
        <end position="185"/>
    </location>
</feature>
<dbReference type="OrthoDB" id="10569600at2759"/>
<reference evidence="3" key="1">
    <citation type="submission" date="2014-09" db="EMBL/GenBank/DDBJ databases">
        <authorList>
            <person name="Sharma Rahul"/>
            <person name="Thines Marco"/>
        </authorList>
    </citation>
    <scope>NUCLEOTIDE SEQUENCE [LARGE SCALE GENOMIC DNA]</scope>
</reference>
<dbReference type="InterPro" id="IPR001412">
    <property type="entry name" value="aa-tRNA-synth_I_CS"/>
</dbReference>
<dbReference type="GO" id="GO:0005524">
    <property type="term" value="F:ATP binding"/>
    <property type="evidence" value="ECO:0007669"/>
    <property type="project" value="InterPro"/>
</dbReference>
<accession>A0A0P1BCX8</accession>
<sequence length="598" mass="65371">MEKGRSVAPKDARRKVPRGKRLQIDKLERACKVGNDQVSGGAQRLQDGQVMILSTLEDVSNLDGIFDQALRRGTARAAGAAGAAAIADESESRRVGEAASGSHVQDVREEALSSSLPDMVFPTKAPRCDRRRDEPMDTSVEFVSQSRMGTKNCIDGAVKECEGVGTLKTKEASSERLEEGGRGKLDDDDQIDTSIASGAGATGRGQRNIRGKVRQENVLKEAATDDARDALSSDSSTTLETRITALSTEPELDLSSISTARFRVLSHCIICGYCFPKSHSGPAKQKHVQQCSLRMGTSGYEVLGVLQVEERRRKEVWRRESRRMEQERGVLSCMIGQALREGLMLSEKIDRAKSRQRRTKWQGGRSKSVRGQSKAKAKSKAESKSKTIALDKESPVDPSIEELVAALKSKKNPVGKGGIWFEYLRTASEISEEVFHRADELLSLAHIEPAKLSALDEDGTSMVETRVLVPRQPAGAPFHMGGALSVEGRGAGFVRRSRLEKDARSKSNHSRGLQARFCVPLLRQGEAHQLDNSTDEVDGALASAEAAGQRARMKQERGYRSLLHGGEELARALAEPLWRAEGRGSVLEKRKSEMMDLA</sequence>
<feature type="compositionally biased region" description="Basic and acidic residues" evidence="1">
    <location>
        <begin position="213"/>
        <end position="231"/>
    </location>
</feature>
<dbReference type="AlphaFoldDB" id="A0A0P1BCX8"/>
<name>A0A0P1BCX8_9BASI</name>
<feature type="region of interest" description="Disordered" evidence="1">
    <location>
        <begin position="1"/>
        <end position="21"/>
    </location>
</feature>
<feature type="compositionally biased region" description="Basic and acidic residues" evidence="1">
    <location>
        <begin position="1"/>
        <end position="11"/>
    </location>
</feature>
<keyword evidence="2" id="KW-0030">Aminoacyl-tRNA synthetase</keyword>
<protein>
    <submittedName>
        <fullName evidence="2">Aminoacyl-tRNA synthetase, class I, conserved site</fullName>
    </submittedName>
</protein>
<proteinExistence type="predicted"/>
<feature type="compositionally biased region" description="Basic residues" evidence="1">
    <location>
        <begin position="12"/>
        <end position="21"/>
    </location>
</feature>
<evidence type="ECO:0000313" key="3">
    <source>
        <dbReference type="Proteomes" id="UP000054845"/>
    </source>
</evidence>